<dbReference type="PANTHER" id="PTHR42748:SF22">
    <property type="entry name" value="NMRA-LIKE DOMAIN-CONTAINING PROTEIN"/>
    <property type="match status" value="1"/>
</dbReference>
<dbReference type="Proteomes" id="UP000005446">
    <property type="component" value="Unassembled WGS sequence"/>
</dbReference>
<name>H0EMI4_GLAL7</name>
<keyword evidence="5" id="KW-1185">Reference proteome</keyword>
<evidence type="ECO:0000256" key="1">
    <source>
        <dbReference type="ARBA" id="ARBA00006328"/>
    </source>
</evidence>
<proteinExistence type="inferred from homology"/>
<comment type="similarity">
    <text evidence="1">Belongs to the NmrA-type oxidoreductase family.</text>
</comment>
<dbReference type="InParanoid" id="H0EMI4"/>
<feature type="domain" description="NmrA-like" evidence="3">
    <location>
        <begin position="41"/>
        <end position="257"/>
    </location>
</feature>
<dbReference type="Gene3D" id="3.40.50.720">
    <property type="entry name" value="NAD(P)-binding Rossmann-like Domain"/>
    <property type="match status" value="1"/>
</dbReference>
<dbReference type="Pfam" id="PF05368">
    <property type="entry name" value="NmrA"/>
    <property type="match status" value="1"/>
</dbReference>
<reference evidence="4 5" key="1">
    <citation type="journal article" date="2012" name="Eukaryot. Cell">
        <title>Genome sequence of the fungus Glarea lozoyensis: the first genome sequence of a species from the Helotiaceae family.</title>
        <authorList>
            <person name="Youssar L."/>
            <person name="Gruening B.A."/>
            <person name="Erxleben A."/>
            <person name="Guenther S."/>
            <person name="Huettel W."/>
        </authorList>
    </citation>
    <scope>NUCLEOTIDE SEQUENCE [LARGE SCALE GENOMIC DNA]</scope>
    <source>
        <strain evidence="5">ATCC 74030 / MF5533</strain>
    </source>
</reference>
<evidence type="ECO:0000259" key="3">
    <source>
        <dbReference type="Pfam" id="PF05368"/>
    </source>
</evidence>
<accession>H0EMI4</accession>
<dbReference type="OrthoDB" id="10254221at2759"/>
<dbReference type="InterPro" id="IPR008030">
    <property type="entry name" value="NmrA-like"/>
</dbReference>
<dbReference type="Gene3D" id="3.90.25.10">
    <property type="entry name" value="UDP-galactose 4-epimerase, domain 1"/>
    <property type="match status" value="1"/>
</dbReference>
<evidence type="ECO:0000313" key="4">
    <source>
        <dbReference type="EMBL" id="EHL00324.1"/>
    </source>
</evidence>
<comment type="caution">
    <text evidence="4">The sequence shown here is derived from an EMBL/GenBank/DDBJ whole genome shotgun (WGS) entry which is preliminary data.</text>
</comment>
<dbReference type="InterPro" id="IPR051164">
    <property type="entry name" value="NmrA-like_oxidored"/>
</dbReference>
<evidence type="ECO:0000313" key="5">
    <source>
        <dbReference type="Proteomes" id="UP000005446"/>
    </source>
</evidence>
<organism evidence="4 5">
    <name type="scientific">Glarea lozoyensis (strain ATCC 74030 / MF5533)</name>
    <dbReference type="NCBI Taxonomy" id="1104152"/>
    <lineage>
        <taxon>Eukaryota</taxon>
        <taxon>Fungi</taxon>
        <taxon>Dikarya</taxon>
        <taxon>Ascomycota</taxon>
        <taxon>Pezizomycotina</taxon>
        <taxon>Leotiomycetes</taxon>
        <taxon>Helotiales</taxon>
        <taxon>Helotiaceae</taxon>
        <taxon>Glarea</taxon>
    </lineage>
</organism>
<dbReference type="EMBL" id="AGUE01000089">
    <property type="protein sequence ID" value="EHL00324.1"/>
    <property type="molecule type" value="Genomic_DNA"/>
</dbReference>
<dbReference type="HOGENOM" id="CLU_073157_0_0_1"/>
<dbReference type="AlphaFoldDB" id="H0EMI4"/>
<dbReference type="InterPro" id="IPR036291">
    <property type="entry name" value="NAD(P)-bd_dom_sf"/>
</dbReference>
<dbReference type="PANTHER" id="PTHR42748">
    <property type="entry name" value="NITROGEN METABOLITE REPRESSION PROTEIN NMRA FAMILY MEMBER"/>
    <property type="match status" value="1"/>
</dbReference>
<evidence type="ECO:0000256" key="2">
    <source>
        <dbReference type="ARBA" id="ARBA00022857"/>
    </source>
</evidence>
<dbReference type="GO" id="GO:0005634">
    <property type="term" value="C:nucleus"/>
    <property type="evidence" value="ECO:0007669"/>
    <property type="project" value="TreeGrafter"/>
</dbReference>
<gene>
    <name evidence="4" type="ORF">M7I_3821</name>
</gene>
<sequence>MSRKLCITAVDGQTGFLIAELLLTNPDFTNKIDSIIGLALDPESQKCKDLKKLGAEIVHHVPGTEKKVVQILKSTGADTICLIPPAHKEKYQITVELVTAAKKAGVQNVCLLSSAGADLADMKKQPRLREFIEIENLVLAAKGDPSTPLGHSPVVIRAGFYMENLLVYGPQVKKESVIPLPVGETHKFAPVALGDVALVAAHVCSGKGAHGFDDKHRPMLAAGKELAEAAHQALGENLSFENISEHEAKKVLQQQAESDSSEIEYLLEYYSLVREGKTNYISTLAFHDVTGQHPQEPVEWFKIYAEEFRAEHPNKKRKQKK</sequence>
<keyword evidence="2" id="KW-0521">NADP</keyword>
<dbReference type="SUPFAM" id="SSF51735">
    <property type="entry name" value="NAD(P)-binding Rossmann-fold domains"/>
    <property type="match status" value="1"/>
</dbReference>
<protein>
    <submittedName>
        <fullName evidence="4">Putative NmrA-like family domain-containing protein</fullName>
    </submittedName>
</protein>